<accession>A0A344L6N7</accession>
<dbReference type="OrthoDB" id="4569527at2"/>
<sequence>MSERGTLTIEDRVIERIATRAVTELDGLGGTTRLFGDDQAAKVSARVTGETAALDVRLSVEYPLSVASTTESARRHLRQRVGELAGLTVSRVDITVTALRPRAAETRRVR</sequence>
<keyword evidence="3" id="KW-1185">Reference proteome</keyword>
<reference evidence="2 3" key="1">
    <citation type="submission" date="2016-04" db="EMBL/GenBank/DDBJ databases">
        <title>Complete genome sequence and analysis of deep-sea sediment isolate, Amycolatopsis sp. WP1.</title>
        <authorList>
            <person name="Wang H."/>
            <person name="Chen S."/>
            <person name="Wu Q."/>
        </authorList>
    </citation>
    <scope>NUCLEOTIDE SEQUENCE [LARGE SCALE GENOMIC DNA]</scope>
    <source>
        <strain evidence="2 3">WP1</strain>
    </source>
</reference>
<gene>
    <name evidence="2" type="ORF">A4R43_15220</name>
</gene>
<evidence type="ECO:0008006" key="4">
    <source>
        <dbReference type="Google" id="ProtNLM"/>
    </source>
</evidence>
<comment type="similarity">
    <text evidence="1">Belongs to the asp23 family.</text>
</comment>
<evidence type="ECO:0000313" key="3">
    <source>
        <dbReference type="Proteomes" id="UP000250434"/>
    </source>
</evidence>
<proteinExistence type="inferred from homology"/>
<dbReference type="InterPro" id="IPR005531">
    <property type="entry name" value="Asp23"/>
</dbReference>
<dbReference type="KEGG" id="aab:A4R43_15220"/>
<dbReference type="RefSeq" id="WP_113692946.1">
    <property type="nucleotide sequence ID" value="NZ_CP015163.1"/>
</dbReference>
<dbReference type="Proteomes" id="UP000250434">
    <property type="component" value="Chromosome"/>
</dbReference>
<dbReference type="AlphaFoldDB" id="A0A344L6N7"/>
<protein>
    <recommendedName>
        <fullName evidence="4">Asp23/Gls24 family envelope stress response protein</fullName>
    </recommendedName>
</protein>
<organism evidence="2 3">
    <name type="scientific">Amycolatopsis albispora</name>
    <dbReference type="NCBI Taxonomy" id="1804986"/>
    <lineage>
        <taxon>Bacteria</taxon>
        <taxon>Bacillati</taxon>
        <taxon>Actinomycetota</taxon>
        <taxon>Actinomycetes</taxon>
        <taxon>Pseudonocardiales</taxon>
        <taxon>Pseudonocardiaceae</taxon>
        <taxon>Amycolatopsis</taxon>
    </lineage>
</organism>
<dbReference type="Pfam" id="PF03780">
    <property type="entry name" value="Asp23"/>
    <property type="match status" value="1"/>
</dbReference>
<dbReference type="EMBL" id="CP015163">
    <property type="protein sequence ID" value="AXB43711.1"/>
    <property type="molecule type" value="Genomic_DNA"/>
</dbReference>
<name>A0A344L6N7_9PSEU</name>
<evidence type="ECO:0000256" key="1">
    <source>
        <dbReference type="ARBA" id="ARBA00005721"/>
    </source>
</evidence>
<evidence type="ECO:0000313" key="2">
    <source>
        <dbReference type="EMBL" id="AXB43711.1"/>
    </source>
</evidence>